<name>A0A5C1I6A4_9SPHI</name>
<gene>
    <name evidence="1" type="ORF">DEO27_026895</name>
</gene>
<reference evidence="1" key="1">
    <citation type="submission" date="2019-08" db="EMBL/GenBank/DDBJ databases">
        <title>Comparative genome analysis confer to the adaptation heavy metal polluted environment.</title>
        <authorList>
            <person name="Li Y."/>
        </authorList>
    </citation>
    <scope>NUCLEOTIDE SEQUENCE [LARGE SCALE GENOMIC DNA]</scope>
    <source>
        <strain evidence="1">P1</strain>
    </source>
</reference>
<sequence length="154" mass="16367">MSEKLRKLREDFLEAAHAGGPPAIYDATVLDVDNEAYTCTIDLDGIELPNIRLRAIVSNSHSVDVLPSVGSAVLVAKLDVDDFIIIASDVITDWRVTVGTTSVAIDTGGVEISKGDETLKNILTDLIAAVLTIAAAKDAAALKQLLTRVNNLLK</sequence>
<accession>A0A5C1I6A4</accession>
<evidence type="ECO:0000313" key="1">
    <source>
        <dbReference type="EMBL" id="QEM13485.1"/>
    </source>
</evidence>
<dbReference type="RefSeq" id="WP_112574856.1">
    <property type="nucleotide sequence ID" value="NZ_CP043450.1"/>
</dbReference>
<proteinExistence type="predicted"/>
<dbReference type="AlphaFoldDB" id="A0A5C1I6A4"/>
<dbReference type="OrthoDB" id="666143at2"/>
<dbReference type="KEGG" id="mrub:DEO27_026895"/>
<organism evidence="1 2">
    <name type="scientific">Mucilaginibacter rubeus</name>
    <dbReference type="NCBI Taxonomy" id="2027860"/>
    <lineage>
        <taxon>Bacteria</taxon>
        <taxon>Pseudomonadati</taxon>
        <taxon>Bacteroidota</taxon>
        <taxon>Sphingobacteriia</taxon>
        <taxon>Sphingobacteriales</taxon>
        <taxon>Sphingobacteriaceae</taxon>
        <taxon>Mucilaginibacter</taxon>
    </lineage>
</organism>
<keyword evidence="2" id="KW-1185">Reference proteome</keyword>
<dbReference type="EMBL" id="CP043450">
    <property type="protein sequence ID" value="QEM13485.1"/>
    <property type="molecule type" value="Genomic_DNA"/>
</dbReference>
<evidence type="ECO:0000313" key="2">
    <source>
        <dbReference type="Proteomes" id="UP000251402"/>
    </source>
</evidence>
<dbReference type="Proteomes" id="UP000251402">
    <property type="component" value="Chromosome"/>
</dbReference>
<protein>
    <submittedName>
        <fullName evidence="1">Uncharacterized protein</fullName>
    </submittedName>
</protein>